<dbReference type="GO" id="GO:0006508">
    <property type="term" value="P:proteolysis"/>
    <property type="evidence" value="ECO:0007669"/>
    <property type="project" value="UniProtKB-KW"/>
</dbReference>
<dbReference type="SMART" id="SM00245">
    <property type="entry name" value="TSPc"/>
    <property type="match status" value="1"/>
</dbReference>
<accession>A0A398CY85</accession>
<dbReference type="PROSITE" id="PS50106">
    <property type="entry name" value="PDZ"/>
    <property type="match status" value="1"/>
</dbReference>
<evidence type="ECO:0000313" key="8">
    <source>
        <dbReference type="Proteomes" id="UP000266340"/>
    </source>
</evidence>
<dbReference type="OrthoDB" id="9812068at2"/>
<dbReference type="PANTHER" id="PTHR32060:SF30">
    <property type="entry name" value="CARBOXY-TERMINAL PROCESSING PROTEASE CTPA"/>
    <property type="match status" value="1"/>
</dbReference>
<organism evidence="7 8">
    <name type="scientific">Cohnella faecalis</name>
    <dbReference type="NCBI Taxonomy" id="2315694"/>
    <lineage>
        <taxon>Bacteria</taxon>
        <taxon>Bacillati</taxon>
        <taxon>Bacillota</taxon>
        <taxon>Bacilli</taxon>
        <taxon>Bacillales</taxon>
        <taxon>Paenibacillaceae</taxon>
        <taxon>Cohnella</taxon>
    </lineage>
</organism>
<evidence type="ECO:0000256" key="5">
    <source>
        <dbReference type="RuleBase" id="RU004404"/>
    </source>
</evidence>
<dbReference type="Gene3D" id="3.90.226.10">
    <property type="entry name" value="2-enoyl-CoA Hydratase, Chain A, domain 1"/>
    <property type="match status" value="1"/>
</dbReference>
<dbReference type="NCBIfam" id="TIGR00225">
    <property type="entry name" value="prc"/>
    <property type="match status" value="1"/>
</dbReference>
<dbReference type="Proteomes" id="UP000266340">
    <property type="component" value="Unassembled WGS sequence"/>
</dbReference>
<gene>
    <name evidence="7" type="ORF">D3H35_04565</name>
</gene>
<keyword evidence="2 5" id="KW-0645">Protease</keyword>
<dbReference type="CDD" id="cd06782">
    <property type="entry name" value="cpPDZ_CPP-like"/>
    <property type="match status" value="1"/>
</dbReference>
<dbReference type="Pfam" id="PF22694">
    <property type="entry name" value="CtpB_N-like"/>
    <property type="match status" value="1"/>
</dbReference>
<dbReference type="InterPro" id="IPR001478">
    <property type="entry name" value="PDZ"/>
</dbReference>
<sequence>MASGRKPTAAWRVWRIIFAFILTAAIAGTWFPAANASAETAEQVEEVRQLLEKYHLSNPDDNDLNQNAIQGMVESLKDPYTQYFDDDEWNEFSNQMEQKFTGIGIVMVEDNGVVYVEDTIPGSPAEKAGILPGDALVTADGKNLKGLSTTEMQAQLLGEEGTTLALGVSRDGKLLKFRVVRKDIQVPTATNKMLPDGIGYLSLTSFSSDAGSEFAKQLAILEKQGMSSLIIDLRGNGGGYVTAAQQIAGMFVEDGVLAHMKDRDNNDDPLTVKGTTKPYPVRILVNGHSASASELLSGALQDYGVAKLIGTTTYGKGVVQSIIPVSSGGVLKVTIQEYYTPTGRKVDKVGLKPDITIEGTAAEQLIGAIKDAGGKKITVSTGKGVVNVDGIRNAQTDAAISKNNGWYVNLRLGAALAGAKVSYNSKSHTISLTRNGKSYSITTTDASIVMKNGKSLIDVKKLQGWFPELTASASGGSLTLTN</sequence>
<keyword evidence="4 5" id="KW-0720">Serine protease</keyword>
<reference evidence="7 8" key="1">
    <citation type="submission" date="2018-09" db="EMBL/GenBank/DDBJ databases">
        <title>Cohnella cavernae sp. nov., isolated from a karst cave.</title>
        <authorList>
            <person name="Zhu H."/>
        </authorList>
    </citation>
    <scope>NUCLEOTIDE SEQUENCE [LARGE SCALE GENOMIC DNA]</scope>
    <source>
        <strain evidence="7 8">K2E09-144</strain>
    </source>
</reference>
<proteinExistence type="inferred from homology"/>
<dbReference type="SUPFAM" id="SSF50156">
    <property type="entry name" value="PDZ domain-like"/>
    <property type="match status" value="1"/>
</dbReference>
<dbReference type="GO" id="GO:0030288">
    <property type="term" value="C:outer membrane-bounded periplasmic space"/>
    <property type="evidence" value="ECO:0007669"/>
    <property type="project" value="TreeGrafter"/>
</dbReference>
<dbReference type="PANTHER" id="PTHR32060">
    <property type="entry name" value="TAIL-SPECIFIC PROTEASE"/>
    <property type="match status" value="1"/>
</dbReference>
<dbReference type="InterPro" id="IPR055210">
    <property type="entry name" value="CtpA/B_N"/>
</dbReference>
<evidence type="ECO:0000259" key="6">
    <source>
        <dbReference type="PROSITE" id="PS50106"/>
    </source>
</evidence>
<dbReference type="RefSeq" id="WP_119147956.1">
    <property type="nucleotide sequence ID" value="NZ_JBHSOV010000005.1"/>
</dbReference>
<name>A0A398CY85_9BACL</name>
<dbReference type="GO" id="GO:0008236">
    <property type="term" value="F:serine-type peptidase activity"/>
    <property type="evidence" value="ECO:0007669"/>
    <property type="project" value="UniProtKB-KW"/>
</dbReference>
<dbReference type="SUPFAM" id="SSF52096">
    <property type="entry name" value="ClpP/crotonase"/>
    <property type="match status" value="1"/>
</dbReference>
<comment type="similarity">
    <text evidence="1 5">Belongs to the peptidase S41A family.</text>
</comment>
<dbReference type="InterPro" id="IPR005151">
    <property type="entry name" value="Tail-specific_protease"/>
</dbReference>
<comment type="caution">
    <text evidence="7">The sequence shown here is derived from an EMBL/GenBank/DDBJ whole genome shotgun (WGS) entry which is preliminary data.</text>
</comment>
<dbReference type="SMART" id="SM00228">
    <property type="entry name" value="PDZ"/>
    <property type="match status" value="1"/>
</dbReference>
<evidence type="ECO:0000256" key="3">
    <source>
        <dbReference type="ARBA" id="ARBA00022801"/>
    </source>
</evidence>
<dbReference type="GO" id="GO:0007165">
    <property type="term" value="P:signal transduction"/>
    <property type="evidence" value="ECO:0007669"/>
    <property type="project" value="TreeGrafter"/>
</dbReference>
<dbReference type="Pfam" id="PF03572">
    <property type="entry name" value="Peptidase_S41"/>
    <property type="match status" value="1"/>
</dbReference>
<evidence type="ECO:0000313" key="7">
    <source>
        <dbReference type="EMBL" id="RIE04757.1"/>
    </source>
</evidence>
<dbReference type="CDD" id="cd07560">
    <property type="entry name" value="Peptidase_S41_CPP"/>
    <property type="match status" value="1"/>
</dbReference>
<dbReference type="Pfam" id="PF13180">
    <property type="entry name" value="PDZ_2"/>
    <property type="match status" value="1"/>
</dbReference>
<evidence type="ECO:0000256" key="1">
    <source>
        <dbReference type="ARBA" id="ARBA00009179"/>
    </source>
</evidence>
<dbReference type="InterPro" id="IPR029045">
    <property type="entry name" value="ClpP/crotonase-like_dom_sf"/>
</dbReference>
<dbReference type="AlphaFoldDB" id="A0A398CY85"/>
<dbReference type="InterPro" id="IPR004447">
    <property type="entry name" value="Peptidase_S41A"/>
</dbReference>
<dbReference type="GO" id="GO:0004175">
    <property type="term" value="F:endopeptidase activity"/>
    <property type="evidence" value="ECO:0007669"/>
    <property type="project" value="TreeGrafter"/>
</dbReference>
<evidence type="ECO:0000256" key="2">
    <source>
        <dbReference type="ARBA" id="ARBA00022670"/>
    </source>
</evidence>
<evidence type="ECO:0000256" key="4">
    <source>
        <dbReference type="ARBA" id="ARBA00022825"/>
    </source>
</evidence>
<keyword evidence="8" id="KW-1185">Reference proteome</keyword>
<dbReference type="InterPro" id="IPR036034">
    <property type="entry name" value="PDZ_sf"/>
</dbReference>
<keyword evidence="3 5" id="KW-0378">Hydrolase</keyword>
<dbReference type="EMBL" id="QXJM01000023">
    <property type="protein sequence ID" value="RIE04757.1"/>
    <property type="molecule type" value="Genomic_DNA"/>
</dbReference>
<protein>
    <submittedName>
        <fullName evidence="7">S41 family peptidase</fullName>
    </submittedName>
</protein>
<dbReference type="Gene3D" id="3.30.750.44">
    <property type="match status" value="1"/>
</dbReference>
<dbReference type="Gene3D" id="2.30.42.10">
    <property type="match status" value="1"/>
</dbReference>
<feature type="domain" description="PDZ" evidence="6">
    <location>
        <begin position="102"/>
        <end position="156"/>
    </location>
</feature>